<comment type="catalytic activity">
    <reaction evidence="8">
        <text>2 R'C(R)SH + O2 = R'C(R)S-S(R)CR' + H2O2</text>
        <dbReference type="Rhea" id="RHEA:17357"/>
        <dbReference type="ChEBI" id="CHEBI:15379"/>
        <dbReference type="ChEBI" id="CHEBI:16240"/>
        <dbReference type="ChEBI" id="CHEBI:16520"/>
        <dbReference type="ChEBI" id="CHEBI:17412"/>
        <dbReference type="EC" id="1.8.3.2"/>
    </reaction>
</comment>
<dbReference type="GO" id="GO:0005615">
    <property type="term" value="C:extracellular space"/>
    <property type="evidence" value="ECO:0007669"/>
    <property type="project" value="TreeGrafter"/>
</dbReference>
<dbReference type="GO" id="GO:0016971">
    <property type="term" value="F:flavin-dependent sulfhydryl oxidase activity"/>
    <property type="evidence" value="ECO:0007669"/>
    <property type="project" value="InterPro"/>
</dbReference>
<evidence type="ECO:0000256" key="7">
    <source>
        <dbReference type="ARBA" id="ARBA00023180"/>
    </source>
</evidence>
<dbReference type="EC" id="1.8.3.2" evidence="8"/>
<evidence type="ECO:0000256" key="6">
    <source>
        <dbReference type="ARBA" id="ARBA00023157"/>
    </source>
</evidence>
<accession>A0A914W901</accession>
<reference evidence="13" key="1">
    <citation type="submission" date="2022-11" db="UniProtKB">
        <authorList>
            <consortium name="WormBaseParasite"/>
        </authorList>
    </citation>
    <scope>IDENTIFICATION</scope>
</reference>
<evidence type="ECO:0000256" key="2">
    <source>
        <dbReference type="ARBA" id="ARBA00022630"/>
    </source>
</evidence>
<keyword evidence="4 8" id="KW-0274">FAD</keyword>
<dbReference type="SUPFAM" id="SSF69000">
    <property type="entry name" value="FAD-dependent thiol oxidase"/>
    <property type="match status" value="1"/>
</dbReference>
<dbReference type="SUPFAM" id="SSF52833">
    <property type="entry name" value="Thioredoxin-like"/>
    <property type="match status" value="1"/>
</dbReference>
<dbReference type="AlphaFoldDB" id="A0A914W901"/>
<dbReference type="InterPro" id="IPR013766">
    <property type="entry name" value="Thioredoxin_domain"/>
</dbReference>
<evidence type="ECO:0000256" key="8">
    <source>
        <dbReference type="RuleBase" id="RU371123"/>
    </source>
</evidence>
<feature type="signal peptide" evidence="9">
    <location>
        <begin position="1"/>
        <end position="17"/>
    </location>
</feature>
<dbReference type="InterPro" id="IPR042568">
    <property type="entry name" value="QSOX_FAD-bd_sf"/>
</dbReference>
<organism evidence="12 13">
    <name type="scientific">Plectus sambesii</name>
    <dbReference type="NCBI Taxonomy" id="2011161"/>
    <lineage>
        <taxon>Eukaryota</taxon>
        <taxon>Metazoa</taxon>
        <taxon>Ecdysozoa</taxon>
        <taxon>Nematoda</taxon>
        <taxon>Chromadorea</taxon>
        <taxon>Plectida</taxon>
        <taxon>Plectina</taxon>
        <taxon>Plectoidea</taxon>
        <taxon>Plectidae</taxon>
        <taxon>Plectus</taxon>
    </lineage>
</organism>
<dbReference type="Proteomes" id="UP000887566">
    <property type="component" value="Unplaced"/>
</dbReference>
<dbReference type="GO" id="GO:0003756">
    <property type="term" value="F:protein disulfide isomerase activity"/>
    <property type="evidence" value="ECO:0007669"/>
    <property type="project" value="TreeGrafter"/>
</dbReference>
<feature type="chain" id="PRO_5037471557" description="Sulfhydryl oxidase" evidence="9">
    <location>
        <begin position="18"/>
        <end position="495"/>
    </location>
</feature>
<dbReference type="PANTHER" id="PTHR22897">
    <property type="entry name" value="QUIESCIN Q6-RELATED SULFHYDRYL OXIDASE"/>
    <property type="match status" value="1"/>
</dbReference>
<evidence type="ECO:0000256" key="5">
    <source>
        <dbReference type="ARBA" id="ARBA00023002"/>
    </source>
</evidence>
<keyword evidence="5 8" id="KW-0560">Oxidoreductase</keyword>
<evidence type="ECO:0000256" key="4">
    <source>
        <dbReference type="ARBA" id="ARBA00022827"/>
    </source>
</evidence>
<evidence type="ECO:0000313" key="13">
    <source>
        <dbReference type="WBParaSite" id="PSAMB.scaffold3558size17814.g21913.t1"/>
    </source>
</evidence>
<protein>
    <recommendedName>
        <fullName evidence="8">Sulfhydryl oxidase</fullName>
        <ecNumber evidence="8">1.8.3.2</ecNumber>
    </recommendedName>
</protein>
<dbReference type="Pfam" id="PF00085">
    <property type="entry name" value="Thioredoxin"/>
    <property type="match status" value="1"/>
</dbReference>
<dbReference type="GO" id="GO:0006457">
    <property type="term" value="P:protein folding"/>
    <property type="evidence" value="ECO:0007669"/>
    <property type="project" value="TreeGrafter"/>
</dbReference>
<evidence type="ECO:0000256" key="9">
    <source>
        <dbReference type="SAM" id="SignalP"/>
    </source>
</evidence>
<dbReference type="InterPro" id="IPR017905">
    <property type="entry name" value="ERV/ALR_sulphydryl_oxidase"/>
</dbReference>
<dbReference type="GO" id="GO:0000139">
    <property type="term" value="C:Golgi membrane"/>
    <property type="evidence" value="ECO:0007669"/>
    <property type="project" value="TreeGrafter"/>
</dbReference>
<dbReference type="Gene3D" id="1.20.120.310">
    <property type="entry name" value="ERV/ALR sulfhydryl oxidase domain"/>
    <property type="match status" value="1"/>
</dbReference>
<evidence type="ECO:0000256" key="3">
    <source>
        <dbReference type="ARBA" id="ARBA00022729"/>
    </source>
</evidence>
<keyword evidence="2 8" id="KW-0285">Flavoprotein</keyword>
<evidence type="ECO:0000259" key="10">
    <source>
        <dbReference type="PROSITE" id="PS51324"/>
    </source>
</evidence>
<feature type="domain" description="ERV/ALR sulfhydryl oxidase" evidence="10">
    <location>
        <begin position="436"/>
        <end position="495"/>
    </location>
</feature>
<evidence type="ECO:0000259" key="11">
    <source>
        <dbReference type="PROSITE" id="PS51352"/>
    </source>
</evidence>
<feature type="domain" description="Thioredoxin" evidence="11">
    <location>
        <begin position="25"/>
        <end position="159"/>
    </location>
</feature>
<dbReference type="InterPro" id="IPR036249">
    <property type="entry name" value="Thioredoxin-like_sf"/>
</dbReference>
<keyword evidence="3 9" id="KW-0732">Signal</keyword>
<keyword evidence="7" id="KW-0325">Glycoprotein</keyword>
<proteinExistence type="predicted"/>
<dbReference type="WBParaSite" id="PSAMB.scaffold3558size17814.g21913.t1">
    <property type="protein sequence ID" value="PSAMB.scaffold3558size17814.g21913.t1"/>
    <property type="gene ID" value="PSAMB.scaffold3558size17814.g21913"/>
</dbReference>
<sequence length="495" mass="56546">MLELLPCILFITVICSGKRVDYGYVPNGDNPTLYDAVEDPILQLDQDTFADTVYNASTAFGIEFYADWCGHCRKFAPKFKEFAHNVKEWKPVVKIAVLNCADPYNEQACAENGVVSYPTLKYFPRGSAGVHDGIEYKELNSSAVVLIDLLVERIEAEYAEQRYSNWPNIGLLGDESTYDDLWKGIPYSAHYLAIVFGENEEHHESVKLILDLSRYHNKLAIRRSNFTSKLAKIMKVTQSAVIVFKRDDSVLILNSRIGPDVHHKLENLATTGDSFLALSTTSTTTMATTTTMAPWSCKRNPDKCETLYFVSETDMLKAMRYALYNDVPRAGGNFTGHNLTALKDFLDLLVNHFPTEQFAYKRLHDKGSKSIKKHELTFSSKARDFFAEMREFVDNETANNANLTAAKWQKIFFKTEKRMRFSSFSTKAKWQHCRGSSKNFRGYTCGLWSTFHALTVQAYLDNIKNATFQPLHILHSIQGWVDNFFGCRHCRDHFM</sequence>
<dbReference type="PROSITE" id="PS51352">
    <property type="entry name" value="THIOREDOXIN_2"/>
    <property type="match status" value="1"/>
</dbReference>
<dbReference type="Gene3D" id="3.40.30.10">
    <property type="entry name" value="Glutaredoxin"/>
    <property type="match status" value="2"/>
</dbReference>
<dbReference type="PROSITE" id="PS51324">
    <property type="entry name" value="ERV_ALR"/>
    <property type="match status" value="1"/>
</dbReference>
<dbReference type="Gene3D" id="1.20.120.1960">
    <property type="entry name" value="QSOX sulfhydryl oxidase domain"/>
    <property type="match status" value="1"/>
</dbReference>
<evidence type="ECO:0000313" key="12">
    <source>
        <dbReference type="Proteomes" id="UP000887566"/>
    </source>
</evidence>
<name>A0A914W901_9BILA</name>
<comment type="cofactor">
    <cofactor evidence="1 8">
        <name>FAD</name>
        <dbReference type="ChEBI" id="CHEBI:57692"/>
    </cofactor>
</comment>
<keyword evidence="6" id="KW-1015">Disulfide bond</keyword>
<dbReference type="InterPro" id="IPR039798">
    <property type="entry name" value="Sulfhydryl_oxidase"/>
</dbReference>
<evidence type="ECO:0000256" key="1">
    <source>
        <dbReference type="ARBA" id="ARBA00001974"/>
    </source>
</evidence>
<dbReference type="PANTHER" id="PTHR22897:SF20">
    <property type="entry name" value="SULFHYDRYL OXIDASE"/>
    <property type="match status" value="1"/>
</dbReference>
<keyword evidence="12" id="KW-1185">Reference proteome</keyword>
<dbReference type="InterPro" id="IPR036774">
    <property type="entry name" value="ERV/ALR_sulphydryl_oxid_sf"/>
</dbReference>